<dbReference type="PIRSF" id="PIRSF037217">
    <property type="entry name" value="Carboxypeptidase_S"/>
    <property type="match status" value="1"/>
</dbReference>
<evidence type="ECO:0000256" key="1">
    <source>
        <dbReference type="ARBA" id="ARBA00006247"/>
    </source>
</evidence>
<organism evidence="10 11">
    <name type="scientific">Mycena rosella</name>
    <name type="common">Pink bonnet</name>
    <name type="synonym">Agaricus rosellus</name>
    <dbReference type="NCBI Taxonomy" id="1033263"/>
    <lineage>
        <taxon>Eukaryota</taxon>
        <taxon>Fungi</taxon>
        <taxon>Dikarya</taxon>
        <taxon>Basidiomycota</taxon>
        <taxon>Agaricomycotina</taxon>
        <taxon>Agaricomycetes</taxon>
        <taxon>Agaricomycetidae</taxon>
        <taxon>Agaricales</taxon>
        <taxon>Marasmiineae</taxon>
        <taxon>Mycenaceae</taxon>
        <taxon>Mycena</taxon>
    </lineage>
</organism>
<dbReference type="GO" id="GO:0046872">
    <property type="term" value="F:metal ion binding"/>
    <property type="evidence" value="ECO:0007669"/>
    <property type="project" value="UniProtKB-KW"/>
</dbReference>
<evidence type="ECO:0000313" key="11">
    <source>
        <dbReference type="Proteomes" id="UP001221757"/>
    </source>
</evidence>
<comment type="caution">
    <text evidence="10">The sequence shown here is derived from an EMBL/GenBank/DDBJ whole genome shotgun (WGS) entry which is preliminary data.</text>
</comment>
<feature type="region of interest" description="Disordered" evidence="8">
    <location>
        <begin position="40"/>
        <end position="60"/>
    </location>
</feature>
<name>A0AAD7MAM5_MYCRO</name>
<keyword evidence="4" id="KW-0378">Hydrolase</keyword>
<feature type="binding site" evidence="7">
    <location>
        <position position="204"/>
    </location>
    <ligand>
        <name>Zn(2+)</name>
        <dbReference type="ChEBI" id="CHEBI:29105"/>
        <label>1</label>
    </ligand>
</feature>
<feature type="binding site" evidence="7">
    <location>
        <position position="168"/>
    </location>
    <ligand>
        <name>Zn(2+)</name>
        <dbReference type="ChEBI" id="CHEBI:29105"/>
        <label>2</label>
    </ligand>
</feature>
<feature type="domain" description="Peptidase M20 dimerisation" evidence="9">
    <location>
        <begin position="289"/>
        <end position="434"/>
    </location>
</feature>
<dbReference type="Gene3D" id="3.30.70.360">
    <property type="match status" value="1"/>
</dbReference>
<dbReference type="Gene3D" id="1.10.150.900">
    <property type="match status" value="1"/>
</dbReference>
<dbReference type="Pfam" id="PF07687">
    <property type="entry name" value="M20_dimer"/>
    <property type="match status" value="1"/>
</dbReference>
<evidence type="ECO:0000256" key="7">
    <source>
        <dbReference type="PIRSR" id="PIRSR037217-2"/>
    </source>
</evidence>
<dbReference type="AlphaFoldDB" id="A0AAD7MAM5"/>
<keyword evidence="11" id="KW-1185">Reference proteome</keyword>
<dbReference type="GO" id="GO:0051603">
    <property type="term" value="P:proteolysis involved in protein catabolic process"/>
    <property type="evidence" value="ECO:0007669"/>
    <property type="project" value="TreeGrafter"/>
</dbReference>
<dbReference type="SUPFAM" id="SSF55031">
    <property type="entry name" value="Bacterial exopeptidase dimerisation domain"/>
    <property type="match status" value="1"/>
</dbReference>
<accession>A0AAD7MAM5</accession>
<feature type="binding site" evidence="7">
    <location>
        <position position="269"/>
    </location>
    <ligand>
        <name>Zn(2+)</name>
        <dbReference type="ChEBI" id="CHEBI:29105"/>
        <label>2</label>
    </ligand>
</feature>
<dbReference type="InterPro" id="IPR017141">
    <property type="entry name" value="Pept_M20_carboxypep"/>
</dbReference>
<dbReference type="InterPro" id="IPR011650">
    <property type="entry name" value="Peptidase_M20_dimer"/>
</dbReference>
<evidence type="ECO:0000313" key="10">
    <source>
        <dbReference type="EMBL" id="KAJ7708127.1"/>
    </source>
</evidence>
<dbReference type="Gene3D" id="3.40.630.10">
    <property type="entry name" value="Zn peptidases"/>
    <property type="match status" value="1"/>
</dbReference>
<dbReference type="InterPro" id="IPR036264">
    <property type="entry name" value="Bact_exopeptidase_dim_dom"/>
</dbReference>
<evidence type="ECO:0000256" key="5">
    <source>
        <dbReference type="ARBA" id="ARBA00022833"/>
    </source>
</evidence>
<dbReference type="GO" id="GO:0004181">
    <property type="term" value="F:metallocarboxypeptidase activity"/>
    <property type="evidence" value="ECO:0007669"/>
    <property type="project" value="InterPro"/>
</dbReference>
<feature type="active site" evidence="6">
    <location>
        <position position="170"/>
    </location>
</feature>
<keyword evidence="5 7" id="KW-0862">Zinc</keyword>
<dbReference type="PANTHER" id="PTHR45962:SF1">
    <property type="entry name" value="N-FATTY-ACYL-AMINO ACID SYNTHASE_HYDROLASE PM20D1"/>
    <property type="match status" value="1"/>
</dbReference>
<evidence type="ECO:0000256" key="8">
    <source>
        <dbReference type="SAM" id="MobiDB-lite"/>
    </source>
</evidence>
<sequence length="562" mass="60861">MRGLPLDDEPPRTFTTALARTLGFLVLLAAAGLLLTQSPFSSPPSLAPSPDRTNPRDFQRLPISCPAQFPGLAPELQFDIPAPGDSQRQVYVDRLRGAVRVRTETFDGAPTDGADEWYDKFYKFEAYLKETFPDVFTTLKLEHFATHGLLLTWAGSDASLAPLVLMAHQDTVPVPAETTARWTYPPFDAVLDEDSWVWGRGGGDCKNLLIAHLSAVSALLAAGFEPTRTVHLAFGFDEEGGGVHSARYIAAHLEDVYGIGQDSVFMIVDEGGGLMPDYFGRTWVAPSLGEKGSVNVHVSVNVPGGHSSIPPAHTAIGILSALVTTIEAHPAPVKLSKSNPFAAFAQCLGEYGTIDDELKALLKHERTWPEAAELMAARSPGDAARLSTTQAVDIVGGGVKVNALPEEAHVVVNHRLSVDNSIPGLYQRYMALLTPEAAKFNLSVVGFGESPRAGVERYVQLSSPRGAEASPVTPAEGAAWEVFSRTSTHLWPDAIVAPYLSTGGTDTRSYVNLTRAIFRFQGVRDDERMNIHTVDERVHMNGHLNAIAWVHALVQNADKFRN</sequence>
<evidence type="ECO:0000256" key="3">
    <source>
        <dbReference type="ARBA" id="ARBA00022723"/>
    </source>
</evidence>
<dbReference type="PANTHER" id="PTHR45962">
    <property type="entry name" value="N-FATTY-ACYL-AMINO ACID SYNTHASE/HYDROLASE PM20D1"/>
    <property type="match status" value="1"/>
</dbReference>
<dbReference type="Pfam" id="PF01546">
    <property type="entry name" value="Peptidase_M20"/>
    <property type="match status" value="1"/>
</dbReference>
<feature type="binding site" evidence="7">
    <location>
        <position position="204"/>
    </location>
    <ligand>
        <name>Zn(2+)</name>
        <dbReference type="ChEBI" id="CHEBI:29105"/>
        <label>2</label>
    </ligand>
</feature>
<keyword evidence="2" id="KW-0645">Protease</keyword>
<dbReference type="Proteomes" id="UP001221757">
    <property type="component" value="Unassembled WGS sequence"/>
</dbReference>
<comment type="similarity">
    <text evidence="1">Belongs to the peptidase M20A family.</text>
</comment>
<proteinExistence type="inferred from homology"/>
<feature type="binding site" evidence="7">
    <location>
        <position position="239"/>
    </location>
    <ligand>
        <name>Zn(2+)</name>
        <dbReference type="ChEBI" id="CHEBI:29105"/>
        <label>1</label>
    </ligand>
</feature>
<dbReference type="InterPro" id="IPR047177">
    <property type="entry name" value="Pept_M20A"/>
</dbReference>
<feature type="active site" description="Proton acceptor" evidence="6">
    <location>
        <position position="238"/>
    </location>
</feature>
<evidence type="ECO:0000259" key="9">
    <source>
        <dbReference type="Pfam" id="PF07687"/>
    </source>
</evidence>
<feature type="binding site" evidence="7">
    <location>
        <position position="532"/>
    </location>
    <ligand>
        <name>Zn(2+)</name>
        <dbReference type="ChEBI" id="CHEBI:29105"/>
        <label>1</label>
    </ligand>
</feature>
<evidence type="ECO:0000256" key="2">
    <source>
        <dbReference type="ARBA" id="ARBA00022670"/>
    </source>
</evidence>
<reference evidence="10" key="1">
    <citation type="submission" date="2023-03" db="EMBL/GenBank/DDBJ databases">
        <title>Massive genome expansion in bonnet fungi (Mycena s.s.) driven by repeated elements and novel gene families across ecological guilds.</title>
        <authorList>
            <consortium name="Lawrence Berkeley National Laboratory"/>
            <person name="Harder C.B."/>
            <person name="Miyauchi S."/>
            <person name="Viragh M."/>
            <person name="Kuo A."/>
            <person name="Thoen E."/>
            <person name="Andreopoulos B."/>
            <person name="Lu D."/>
            <person name="Skrede I."/>
            <person name="Drula E."/>
            <person name="Henrissat B."/>
            <person name="Morin E."/>
            <person name="Kohler A."/>
            <person name="Barry K."/>
            <person name="LaButti K."/>
            <person name="Morin E."/>
            <person name="Salamov A."/>
            <person name="Lipzen A."/>
            <person name="Mereny Z."/>
            <person name="Hegedus B."/>
            <person name="Baldrian P."/>
            <person name="Stursova M."/>
            <person name="Weitz H."/>
            <person name="Taylor A."/>
            <person name="Grigoriev I.V."/>
            <person name="Nagy L.G."/>
            <person name="Martin F."/>
            <person name="Kauserud H."/>
        </authorList>
    </citation>
    <scope>NUCLEOTIDE SEQUENCE</scope>
    <source>
        <strain evidence="10">CBHHK067</strain>
    </source>
</reference>
<dbReference type="GO" id="GO:0000328">
    <property type="term" value="C:fungal-type vacuole lumen"/>
    <property type="evidence" value="ECO:0007669"/>
    <property type="project" value="TreeGrafter"/>
</dbReference>
<evidence type="ECO:0000256" key="4">
    <source>
        <dbReference type="ARBA" id="ARBA00022801"/>
    </source>
</evidence>
<gene>
    <name evidence="10" type="ORF">B0H17DRAFT_1031780</name>
</gene>
<dbReference type="CDD" id="cd05674">
    <property type="entry name" value="M20_yscS"/>
    <property type="match status" value="1"/>
</dbReference>
<dbReference type="EMBL" id="JARKIE010000004">
    <property type="protein sequence ID" value="KAJ7708127.1"/>
    <property type="molecule type" value="Genomic_DNA"/>
</dbReference>
<evidence type="ECO:0000256" key="6">
    <source>
        <dbReference type="PIRSR" id="PIRSR037217-1"/>
    </source>
</evidence>
<protein>
    <recommendedName>
        <fullName evidence="9">Peptidase M20 dimerisation domain-containing protein</fullName>
    </recommendedName>
</protein>
<keyword evidence="3 7" id="KW-0479">Metal-binding</keyword>
<dbReference type="SUPFAM" id="SSF53187">
    <property type="entry name" value="Zn-dependent exopeptidases"/>
    <property type="match status" value="1"/>
</dbReference>
<dbReference type="InterPro" id="IPR002933">
    <property type="entry name" value="Peptidase_M20"/>
</dbReference>